<evidence type="ECO:0000256" key="5">
    <source>
        <dbReference type="ARBA" id="ARBA00023136"/>
    </source>
</evidence>
<keyword evidence="8" id="KW-1185">Reference proteome</keyword>
<dbReference type="AlphaFoldDB" id="A0A6P2DM48"/>
<dbReference type="InterPro" id="IPR001123">
    <property type="entry name" value="LeuE-type"/>
</dbReference>
<evidence type="ECO:0000313" key="8">
    <source>
        <dbReference type="Proteomes" id="UP000464178"/>
    </source>
</evidence>
<keyword evidence="5 6" id="KW-0472">Membrane</keyword>
<dbReference type="Pfam" id="PF01810">
    <property type="entry name" value="LysE"/>
    <property type="match status" value="1"/>
</dbReference>
<feature type="transmembrane region" description="Helical" evidence="6">
    <location>
        <begin position="72"/>
        <end position="89"/>
    </location>
</feature>
<proteinExistence type="predicted"/>
<dbReference type="RefSeq" id="WP_162672572.1">
    <property type="nucleotide sequence ID" value="NZ_LR593886.1"/>
</dbReference>
<evidence type="ECO:0000313" key="7">
    <source>
        <dbReference type="EMBL" id="VTS01837.1"/>
    </source>
</evidence>
<dbReference type="PANTHER" id="PTHR30086">
    <property type="entry name" value="ARGININE EXPORTER PROTEIN ARGO"/>
    <property type="match status" value="1"/>
</dbReference>
<dbReference type="GO" id="GO:0005886">
    <property type="term" value="C:plasma membrane"/>
    <property type="evidence" value="ECO:0007669"/>
    <property type="project" value="UniProtKB-SubCell"/>
</dbReference>
<reference evidence="7 8" key="1">
    <citation type="submission" date="2019-05" db="EMBL/GenBank/DDBJ databases">
        <authorList>
            <consortium name="Science for Life Laboratories"/>
        </authorList>
    </citation>
    <scope>NUCLEOTIDE SEQUENCE [LARGE SCALE GENOMIC DNA]</scope>
    <source>
        <strain evidence="7">Soil9</strain>
    </source>
</reference>
<protein>
    <recommendedName>
        <fullName evidence="9">Lysine transporter LysE</fullName>
    </recommendedName>
</protein>
<dbReference type="EMBL" id="LR593886">
    <property type="protein sequence ID" value="VTS01837.1"/>
    <property type="molecule type" value="Genomic_DNA"/>
</dbReference>
<sequence>MPSTDLLMSFLLTSLVIAASPGPDNLAVLSTGMSRGRSAGIGFAIGCGLGCLTHTLWAVVGLSALVAASRTAFLVIQYAGATYLLYLGIKALRNAGSLKKVGHEEVSGANAPGSFWPYLGRGALSNALNPKVGLFFLAFLPLFMDTTKPVASQAALLGVLFTLVTVLLFVVLGYYAGAVGEWVKRRSGVGRWLDRATGCVFIGLAGHLAFSGRRP</sequence>
<dbReference type="PANTHER" id="PTHR30086:SF20">
    <property type="entry name" value="ARGININE EXPORTER PROTEIN ARGO-RELATED"/>
    <property type="match status" value="1"/>
</dbReference>
<evidence type="ECO:0000256" key="4">
    <source>
        <dbReference type="ARBA" id="ARBA00022989"/>
    </source>
</evidence>
<name>A0A6P2DM48_9BACT</name>
<dbReference type="Proteomes" id="UP000464178">
    <property type="component" value="Chromosome"/>
</dbReference>
<dbReference type="PIRSF" id="PIRSF006324">
    <property type="entry name" value="LeuE"/>
    <property type="match status" value="1"/>
</dbReference>
<feature type="transmembrane region" description="Helical" evidence="6">
    <location>
        <begin position="42"/>
        <end position="65"/>
    </location>
</feature>
<comment type="subcellular location">
    <subcellularLocation>
        <location evidence="1">Cell membrane</location>
        <topology evidence="1">Multi-pass membrane protein</topology>
    </subcellularLocation>
</comment>
<evidence type="ECO:0008006" key="9">
    <source>
        <dbReference type="Google" id="ProtNLM"/>
    </source>
</evidence>
<evidence type="ECO:0000256" key="2">
    <source>
        <dbReference type="ARBA" id="ARBA00022475"/>
    </source>
</evidence>
<dbReference type="KEGG" id="gms:SOIL9_77160"/>
<gene>
    <name evidence="7" type="ORF">SOIL9_77160</name>
</gene>
<keyword evidence="4 6" id="KW-1133">Transmembrane helix</keyword>
<accession>A0A6P2DM48</accession>
<keyword evidence="3 6" id="KW-0812">Transmembrane</keyword>
<feature type="transmembrane region" description="Helical" evidence="6">
    <location>
        <begin position="155"/>
        <end position="177"/>
    </location>
</feature>
<evidence type="ECO:0000256" key="1">
    <source>
        <dbReference type="ARBA" id="ARBA00004651"/>
    </source>
</evidence>
<organism evidence="7 8">
    <name type="scientific">Gemmata massiliana</name>
    <dbReference type="NCBI Taxonomy" id="1210884"/>
    <lineage>
        <taxon>Bacteria</taxon>
        <taxon>Pseudomonadati</taxon>
        <taxon>Planctomycetota</taxon>
        <taxon>Planctomycetia</taxon>
        <taxon>Gemmatales</taxon>
        <taxon>Gemmataceae</taxon>
        <taxon>Gemmata</taxon>
    </lineage>
</organism>
<feature type="transmembrane region" description="Helical" evidence="6">
    <location>
        <begin position="123"/>
        <end position="143"/>
    </location>
</feature>
<dbReference type="GO" id="GO:0015171">
    <property type="term" value="F:amino acid transmembrane transporter activity"/>
    <property type="evidence" value="ECO:0007669"/>
    <property type="project" value="TreeGrafter"/>
</dbReference>
<keyword evidence="2" id="KW-1003">Cell membrane</keyword>
<evidence type="ECO:0000256" key="3">
    <source>
        <dbReference type="ARBA" id="ARBA00022692"/>
    </source>
</evidence>
<evidence type="ECO:0000256" key="6">
    <source>
        <dbReference type="SAM" id="Phobius"/>
    </source>
</evidence>